<comment type="caution">
    <text evidence="10">The sequence shown here is derived from an EMBL/GenBank/DDBJ whole genome shotgun (WGS) entry which is preliminary data.</text>
</comment>
<evidence type="ECO:0000313" key="10">
    <source>
        <dbReference type="EMBL" id="MEK0085184.1"/>
    </source>
</evidence>
<dbReference type="InterPro" id="IPR053953">
    <property type="entry name" value="NirdL-like_HTH"/>
</dbReference>
<evidence type="ECO:0000256" key="2">
    <source>
        <dbReference type="ARBA" id="ARBA00023125"/>
    </source>
</evidence>
<comment type="catalytic activity">
    <reaction evidence="8">
        <text>siroheme + 2 H(+) = 12,18-didecarboxysiroheme + 2 CO2</text>
        <dbReference type="Rhea" id="RHEA:19093"/>
        <dbReference type="ChEBI" id="CHEBI:15378"/>
        <dbReference type="ChEBI" id="CHEBI:16526"/>
        <dbReference type="ChEBI" id="CHEBI:60052"/>
        <dbReference type="ChEBI" id="CHEBI:140497"/>
        <dbReference type="EC" id="4.1.1.111"/>
    </reaction>
</comment>
<protein>
    <recommendedName>
        <fullName evidence="7">siroheme decarboxylase</fullName>
        <ecNumber evidence="7">4.1.1.111</ecNumber>
    </recommendedName>
</protein>
<evidence type="ECO:0000256" key="8">
    <source>
        <dbReference type="ARBA" id="ARBA00048470"/>
    </source>
</evidence>
<dbReference type="PANTHER" id="PTHR43413:SF1">
    <property type="entry name" value="SIROHEME DECARBOXYLASE NIRL SUBUNIT"/>
    <property type="match status" value="1"/>
</dbReference>
<sequence>MDDVDRRLVNALQGGFPIAERPYAEVAKMLGLAEAEVIERLAALREAGVLSRFGPMYDAERLGGAVTLCAMAVPEERFEAVAAIVNGFPEVAHNYARAHALNMWFVLAVERPEQIAATIARIEVATGLEVLNLPKLDEYFLELKLTA</sequence>
<dbReference type="InterPro" id="IPR040523">
    <property type="entry name" value="AsnC_trans_reg2"/>
</dbReference>
<dbReference type="InterPro" id="IPR050684">
    <property type="entry name" value="HTH-Siroheme_Decarb"/>
</dbReference>
<evidence type="ECO:0000256" key="7">
    <source>
        <dbReference type="ARBA" id="ARBA00023471"/>
    </source>
</evidence>
<dbReference type="InterPro" id="IPR000485">
    <property type="entry name" value="AsnC-type_HTH_dom"/>
</dbReference>
<keyword evidence="3" id="KW-0804">Transcription</keyword>
<evidence type="ECO:0000313" key="11">
    <source>
        <dbReference type="Proteomes" id="UP001375743"/>
    </source>
</evidence>
<evidence type="ECO:0000256" key="6">
    <source>
        <dbReference type="ARBA" id="ARBA00023457"/>
    </source>
</evidence>
<dbReference type="SUPFAM" id="SSF46785">
    <property type="entry name" value="Winged helix' DNA-binding domain"/>
    <property type="match status" value="1"/>
</dbReference>
<evidence type="ECO:0000256" key="1">
    <source>
        <dbReference type="ARBA" id="ARBA00023015"/>
    </source>
</evidence>
<dbReference type="Gene3D" id="1.10.10.10">
    <property type="entry name" value="Winged helix-like DNA-binding domain superfamily/Winged helix DNA-binding domain"/>
    <property type="match status" value="1"/>
</dbReference>
<dbReference type="Proteomes" id="UP001375743">
    <property type="component" value="Unassembled WGS sequence"/>
</dbReference>
<dbReference type="PANTHER" id="PTHR43413">
    <property type="entry name" value="TRANSCRIPTIONAL REGULATOR, ASNC FAMILY"/>
    <property type="match status" value="1"/>
</dbReference>
<gene>
    <name evidence="10" type="ORF">U1T56_18680</name>
</gene>
<proteinExistence type="inferred from homology"/>
<dbReference type="RefSeq" id="WP_418161032.1">
    <property type="nucleotide sequence ID" value="NZ_JBBLZC010000023.1"/>
</dbReference>
<keyword evidence="1" id="KW-0805">Transcription regulation</keyword>
<reference evidence="10 11" key="1">
    <citation type="submission" date="2024-01" db="EMBL/GenBank/DDBJ databases">
        <title>Multi-omics insights into the function and evolution of sodium benzoate biodegradation pathways in Benzoatithermus flavus gen. nov., sp. nov. from hot spring.</title>
        <authorList>
            <person name="Hu C.-J."/>
            <person name="Li W.-J."/>
        </authorList>
    </citation>
    <scope>NUCLEOTIDE SEQUENCE [LARGE SCALE GENOMIC DNA]</scope>
    <source>
        <strain evidence="10 11">SYSU G07066</strain>
    </source>
</reference>
<keyword evidence="2" id="KW-0238">DNA-binding</keyword>
<dbReference type="InterPro" id="IPR019888">
    <property type="entry name" value="Tscrpt_reg_AsnC-like"/>
</dbReference>
<dbReference type="Pfam" id="PF22451">
    <property type="entry name" value="NirdL-like_HTH"/>
    <property type="match status" value="1"/>
</dbReference>
<dbReference type="PROSITE" id="PS50956">
    <property type="entry name" value="HTH_ASNC_2"/>
    <property type="match status" value="1"/>
</dbReference>
<dbReference type="EMBL" id="JBBLZC010000023">
    <property type="protein sequence ID" value="MEK0085184.1"/>
    <property type="molecule type" value="Genomic_DNA"/>
</dbReference>
<comment type="pathway">
    <text evidence="5">Porphyrin-containing compound metabolism.</text>
</comment>
<evidence type="ECO:0000256" key="4">
    <source>
        <dbReference type="ARBA" id="ARBA00023239"/>
    </source>
</evidence>
<dbReference type="EC" id="4.1.1.111" evidence="7"/>
<keyword evidence="4" id="KW-0456">Lyase</keyword>
<dbReference type="InterPro" id="IPR036388">
    <property type="entry name" value="WH-like_DNA-bd_sf"/>
</dbReference>
<dbReference type="SMART" id="SM00344">
    <property type="entry name" value="HTH_ASNC"/>
    <property type="match status" value="1"/>
</dbReference>
<keyword evidence="11" id="KW-1185">Reference proteome</keyword>
<accession>A0ABU8XXW4</accession>
<dbReference type="Gene3D" id="3.30.70.3460">
    <property type="match status" value="1"/>
</dbReference>
<organism evidence="10 11">
    <name type="scientific">Benzoatithermus flavus</name>
    <dbReference type="NCBI Taxonomy" id="3108223"/>
    <lineage>
        <taxon>Bacteria</taxon>
        <taxon>Pseudomonadati</taxon>
        <taxon>Pseudomonadota</taxon>
        <taxon>Alphaproteobacteria</taxon>
        <taxon>Geminicoccales</taxon>
        <taxon>Geminicoccaceae</taxon>
        <taxon>Benzoatithermus</taxon>
    </lineage>
</organism>
<name>A0ABU8XXW4_9PROT</name>
<feature type="domain" description="HTH asnC-type" evidence="9">
    <location>
        <begin position="1"/>
        <end position="89"/>
    </location>
</feature>
<evidence type="ECO:0000256" key="3">
    <source>
        <dbReference type="ARBA" id="ARBA00023163"/>
    </source>
</evidence>
<evidence type="ECO:0000256" key="5">
    <source>
        <dbReference type="ARBA" id="ARBA00023444"/>
    </source>
</evidence>
<dbReference type="InterPro" id="IPR036390">
    <property type="entry name" value="WH_DNA-bd_sf"/>
</dbReference>
<comment type="similarity">
    <text evidence="6">Belongs to the Ahb/Nir family.</text>
</comment>
<dbReference type="Pfam" id="PF17805">
    <property type="entry name" value="AsnC_trans_reg2"/>
    <property type="match status" value="1"/>
</dbReference>
<evidence type="ECO:0000259" key="9">
    <source>
        <dbReference type="PROSITE" id="PS50956"/>
    </source>
</evidence>